<keyword evidence="3" id="KW-1185">Reference proteome</keyword>
<proteinExistence type="predicted"/>
<feature type="region of interest" description="Disordered" evidence="2">
    <location>
        <begin position="326"/>
        <end position="390"/>
    </location>
</feature>
<feature type="compositionally biased region" description="Polar residues" evidence="2">
    <location>
        <begin position="354"/>
        <end position="363"/>
    </location>
</feature>
<keyword evidence="1" id="KW-0175">Coiled coil</keyword>
<feature type="compositionally biased region" description="Low complexity" evidence="2">
    <location>
        <begin position="77"/>
        <end position="90"/>
    </location>
</feature>
<evidence type="ECO:0000256" key="1">
    <source>
        <dbReference type="SAM" id="Coils"/>
    </source>
</evidence>
<sequence>MMEDEQNSSHYQSIDIASFRQTIMEKARQGRVPDHDVSNATKRVLKSYDVNGSSSYGNFSFSGPAGSISDTPPNTPSSGESSTSLDLSSSRKVKISPTGQVLRDSIKNAARVPNADPSLPQISPRGQQNYGNGHNGYAMTEFVHGDENNPGAEHFWVGQRLAAERQLDTKTPMLRSYWEERERTEQHKQAQFQQQRRRPFGFPKWRSNDPMTASLVASKRVTELIPKDSRIPRERIQKLEEKERQAEVEKRAIHQNTELKPNLQKGKSLDSLNMQLDYQPWYDRQRIREAISRESIANIGATRDKFERNTPSTPSRHYHQYANDYSRQRAQSTTPYSQRQQQQTDTGYRAITPSAESEPSFVQNRDGRGGQNFPSVPAQNSRMNFPTPDPSNNLSAEHYYLLQFIKQNQSLFSDFGISIPKNLLNIADELPSIPVELKSPEEGRQQNLSRLSNRSPFQSSVSPTQQSIQTPVLHVPPTPQKNGRYVKNMTGNYQQRFRRLYDVSSKAPPENKKESFQEIELHKAGDSLIAAEIRAMREREEELRREREEREKWFQQFDNHDYTNLRPLRSAISYDQLNQNGQNLSKHKMNSTDELRMNETNNGQRKNPIWVANGDGTQKNHNAYGPSTPYSNITESEAEIQISSGMTEDNRYSF</sequence>
<feature type="region of interest" description="Disordered" evidence="2">
    <location>
        <begin position="439"/>
        <end position="486"/>
    </location>
</feature>
<organism evidence="3 4">
    <name type="scientific">Acrobeloides nanus</name>
    <dbReference type="NCBI Taxonomy" id="290746"/>
    <lineage>
        <taxon>Eukaryota</taxon>
        <taxon>Metazoa</taxon>
        <taxon>Ecdysozoa</taxon>
        <taxon>Nematoda</taxon>
        <taxon>Chromadorea</taxon>
        <taxon>Rhabditida</taxon>
        <taxon>Tylenchina</taxon>
        <taxon>Cephalobomorpha</taxon>
        <taxon>Cephaloboidea</taxon>
        <taxon>Cephalobidae</taxon>
        <taxon>Acrobeloides</taxon>
    </lineage>
</organism>
<feature type="compositionally biased region" description="Polar residues" evidence="2">
    <location>
        <begin position="372"/>
        <end position="390"/>
    </location>
</feature>
<feature type="compositionally biased region" description="Polar residues" evidence="2">
    <location>
        <begin position="445"/>
        <end position="470"/>
    </location>
</feature>
<dbReference type="AlphaFoldDB" id="A0A914C8X5"/>
<feature type="compositionally biased region" description="Polar residues" evidence="2">
    <location>
        <begin position="326"/>
        <end position="346"/>
    </location>
</feature>
<evidence type="ECO:0000313" key="4">
    <source>
        <dbReference type="WBParaSite" id="ACRNAN_Path_604.g2248.t1"/>
    </source>
</evidence>
<dbReference type="Proteomes" id="UP000887540">
    <property type="component" value="Unplaced"/>
</dbReference>
<name>A0A914C8X5_9BILA</name>
<feature type="region of interest" description="Disordered" evidence="2">
    <location>
        <begin position="62"/>
        <end position="130"/>
    </location>
</feature>
<dbReference type="WBParaSite" id="ACRNAN_Path_604.g2248.t1">
    <property type="protein sequence ID" value="ACRNAN_Path_604.g2248.t1"/>
    <property type="gene ID" value="ACRNAN_Path_604.g2248"/>
</dbReference>
<protein>
    <submittedName>
        <fullName evidence="4">Uncharacterized protein</fullName>
    </submittedName>
</protein>
<reference evidence="4" key="1">
    <citation type="submission" date="2022-11" db="UniProtKB">
        <authorList>
            <consortium name="WormBaseParasite"/>
        </authorList>
    </citation>
    <scope>IDENTIFICATION</scope>
</reference>
<accession>A0A914C8X5</accession>
<evidence type="ECO:0000313" key="3">
    <source>
        <dbReference type="Proteomes" id="UP000887540"/>
    </source>
</evidence>
<feature type="region of interest" description="Disordered" evidence="2">
    <location>
        <begin position="186"/>
        <end position="206"/>
    </location>
</feature>
<feature type="coiled-coil region" evidence="1">
    <location>
        <begin position="529"/>
        <end position="556"/>
    </location>
</feature>
<evidence type="ECO:0000256" key="2">
    <source>
        <dbReference type="SAM" id="MobiDB-lite"/>
    </source>
</evidence>